<dbReference type="OrthoDB" id="7627797at2"/>
<dbReference type="Proteomes" id="UP000271227">
    <property type="component" value="Unassembled WGS sequence"/>
</dbReference>
<comment type="caution">
    <text evidence="1">The sequence shown here is derived from an EMBL/GenBank/DDBJ whole genome shotgun (WGS) entry which is preliminary data.</text>
</comment>
<keyword evidence="2" id="KW-1185">Reference proteome</keyword>
<accession>A0A3M0CEI0</accession>
<evidence type="ECO:0000313" key="1">
    <source>
        <dbReference type="EMBL" id="RMB08148.1"/>
    </source>
</evidence>
<evidence type="ECO:0000313" key="2">
    <source>
        <dbReference type="Proteomes" id="UP000271227"/>
    </source>
</evidence>
<organism evidence="1 2">
    <name type="scientific">Eilatimonas milleporae</name>
    <dbReference type="NCBI Taxonomy" id="911205"/>
    <lineage>
        <taxon>Bacteria</taxon>
        <taxon>Pseudomonadati</taxon>
        <taxon>Pseudomonadota</taxon>
        <taxon>Alphaproteobacteria</taxon>
        <taxon>Kordiimonadales</taxon>
        <taxon>Kordiimonadaceae</taxon>
        <taxon>Eilatimonas</taxon>
    </lineage>
</organism>
<gene>
    <name evidence="1" type="ORF">BXY39_2244</name>
</gene>
<dbReference type="EMBL" id="REFR01000011">
    <property type="protein sequence ID" value="RMB08148.1"/>
    <property type="molecule type" value="Genomic_DNA"/>
</dbReference>
<sequence length="222" mass="24407">MKILILALGLLSGLLSGLAWPGGGAAVARPVSYPGGWTAIQETDPVMNRLLVHYSPTARQSIGALVERNRDDGWWFTGMQTTRLLQRWNTRETQANLYLSGALGLAHPDEDRHPGTQSGLGGFAAIAADWESRRLFTSYAGRMTVAGGVPDRFMQSARLGFAPYIAPYGSLHTWLMVQIDHRPGNEDEIAVTPLIRLFKSVFLFEAGISDSGEALVNWTYRF</sequence>
<proteinExistence type="predicted"/>
<dbReference type="AlphaFoldDB" id="A0A3M0CEI0"/>
<reference evidence="1 2" key="1">
    <citation type="submission" date="2018-10" db="EMBL/GenBank/DDBJ databases">
        <title>Genomic Encyclopedia of Archaeal and Bacterial Type Strains, Phase II (KMG-II): from individual species to whole genera.</title>
        <authorList>
            <person name="Goeker M."/>
        </authorList>
    </citation>
    <scope>NUCLEOTIDE SEQUENCE [LARGE SCALE GENOMIC DNA]</scope>
    <source>
        <strain evidence="1 2">DSM 25217</strain>
    </source>
</reference>
<dbReference type="InParanoid" id="A0A3M0CEI0"/>
<name>A0A3M0CEI0_9PROT</name>
<dbReference type="RefSeq" id="WP_121938885.1">
    <property type="nucleotide sequence ID" value="NZ_REFR01000011.1"/>
</dbReference>
<protein>
    <submittedName>
        <fullName evidence="1">Uncharacterized protein</fullName>
    </submittedName>
</protein>